<evidence type="ECO:0000313" key="3">
    <source>
        <dbReference type="Proteomes" id="UP000193623"/>
    </source>
</evidence>
<dbReference type="RefSeq" id="WP_085863284.1">
    <property type="nucleotide sequence ID" value="NZ_FWFT01000001.1"/>
</dbReference>
<dbReference type="GO" id="GO:0035438">
    <property type="term" value="F:cyclic-di-GMP binding"/>
    <property type="evidence" value="ECO:0007669"/>
    <property type="project" value="InterPro"/>
</dbReference>
<name>A0A1Y5RP53_9RHOB</name>
<dbReference type="AlphaFoldDB" id="A0A1Y5RP53"/>
<protein>
    <submittedName>
        <fullName evidence="2">PilZ domain protein</fullName>
    </submittedName>
</protein>
<feature type="domain" description="PilZ" evidence="1">
    <location>
        <begin position="4"/>
        <end position="81"/>
    </location>
</feature>
<dbReference type="Pfam" id="PF07238">
    <property type="entry name" value="PilZ"/>
    <property type="match status" value="1"/>
</dbReference>
<dbReference type="OrthoDB" id="7870368at2"/>
<dbReference type="EMBL" id="FWFT01000001">
    <property type="protein sequence ID" value="SLN22116.1"/>
    <property type="molecule type" value="Genomic_DNA"/>
</dbReference>
<dbReference type="InterPro" id="IPR009875">
    <property type="entry name" value="PilZ_domain"/>
</dbReference>
<sequence length="94" mass="10153">MSGRAPRFPANFDVVLRKGPEMYPSTICNISVGGACLIGVDDFSKGETMTVDYAFGQTRATVTWKTGKMAGVKFDDKLSDSGLQFIRASQSYAS</sequence>
<organism evidence="2 3">
    <name type="scientific">Pseudooctadecabacter jejudonensis</name>
    <dbReference type="NCBI Taxonomy" id="1391910"/>
    <lineage>
        <taxon>Bacteria</taxon>
        <taxon>Pseudomonadati</taxon>
        <taxon>Pseudomonadota</taxon>
        <taxon>Alphaproteobacteria</taxon>
        <taxon>Rhodobacterales</taxon>
        <taxon>Paracoccaceae</taxon>
        <taxon>Pseudooctadecabacter</taxon>
    </lineage>
</organism>
<accession>A0A1Y5RP53</accession>
<dbReference type="Proteomes" id="UP000193623">
    <property type="component" value="Unassembled WGS sequence"/>
</dbReference>
<dbReference type="SUPFAM" id="SSF141371">
    <property type="entry name" value="PilZ domain-like"/>
    <property type="match status" value="1"/>
</dbReference>
<evidence type="ECO:0000313" key="2">
    <source>
        <dbReference type="EMBL" id="SLN22116.1"/>
    </source>
</evidence>
<proteinExistence type="predicted"/>
<gene>
    <name evidence="2" type="ORF">PSJ8397_00879</name>
</gene>
<reference evidence="2 3" key="1">
    <citation type="submission" date="2017-03" db="EMBL/GenBank/DDBJ databases">
        <authorList>
            <person name="Afonso C.L."/>
            <person name="Miller P.J."/>
            <person name="Scott M.A."/>
            <person name="Spackman E."/>
            <person name="Goraichik I."/>
            <person name="Dimitrov K.M."/>
            <person name="Suarez D.L."/>
            <person name="Swayne D.E."/>
        </authorList>
    </citation>
    <scope>NUCLEOTIDE SEQUENCE [LARGE SCALE GENOMIC DNA]</scope>
    <source>
        <strain evidence="2 3">CECT 8397</strain>
    </source>
</reference>
<evidence type="ECO:0000259" key="1">
    <source>
        <dbReference type="Pfam" id="PF07238"/>
    </source>
</evidence>
<keyword evidence="3" id="KW-1185">Reference proteome</keyword>